<evidence type="ECO:0000256" key="18">
    <source>
        <dbReference type="ARBA" id="ARBA00041418"/>
    </source>
</evidence>
<dbReference type="GO" id="GO:0008360">
    <property type="term" value="P:regulation of cell shape"/>
    <property type="evidence" value="ECO:0007669"/>
    <property type="project" value="UniProtKB-KW"/>
</dbReference>
<dbReference type="RefSeq" id="WP_073341210.1">
    <property type="nucleotide sequence ID" value="NZ_FQVH01000001.1"/>
</dbReference>
<protein>
    <recommendedName>
        <fullName evidence="17">Probable peptidoglycan glycosyltransferase FtsW</fullName>
        <ecNumber evidence="19">2.4.99.28</ecNumber>
    </recommendedName>
    <alternativeName>
        <fullName evidence="18">Cell division protein FtsW</fullName>
    </alternativeName>
    <alternativeName>
        <fullName evidence="15">Cell wall polymerase</fullName>
    </alternativeName>
    <alternativeName>
        <fullName evidence="14">Peptidoglycan polymerase</fullName>
    </alternativeName>
</protein>
<feature type="transmembrane region" description="Helical" evidence="22">
    <location>
        <begin position="262"/>
        <end position="288"/>
    </location>
</feature>
<dbReference type="GO" id="GO:0051301">
    <property type="term" value="P:cell division"/>
    <property type="evidence" value="ECO:0007669"/>
    <property type="project" value="UniProtKB-KW"/>
</dbReference>
<dbReference type="PANTHER" id="PTHR30474">
    <property type="entry name" value="CELL CYCLE PROTEIN"/>
    <property type="match status" value="1"/>
</dbReference>
<feature type="transmembrane region" description="Helical" evidence="22">
    <location>
        <begin position="186"/>
        <end position="203"/>
    </location>
</feature>
<dbReference type="Proteomes" id="UP000184088">
    <property type="component" value="Unassembled WGS sequence"/>
</dbReference>
<dbReference type="AlphaFoldDB" id="A0A1M4T2B6"/>
<keyword evidence="3" id="KW-1003">Cell membrane</keyword>
<organism evidence="23 24">
    <name type="scientific">Caldanaerobius fijiensis DSM 17918</name>
    <dbReference type="NCBI Taxonomy" id="1121256"/>
    <lineage>
        <taxon>Bacteria</taxon>
        <taxon>Bacillati</taxon>
        <taxon>Bacillota</taxon>
        <taxon>Clostridia</taxon>
        <taxon>Thermoanaerobacterales</taxon>
        <taxon>Thermoanaerobacteraceae</taxon>
        <taxon>Caldanaerobius</taxon>
    </lineage>
</organism>
<comment type="function">
    <text evidence="21">Peptidoglycan polymerase that is essential for cell division.</text>
</comment>
<dbReference type="EMBL" id="FQVH01000001">
    <property type="protein sequence ID" value="SHE38593.1"/>
    <property type="molecule type" value="Genomic_DNA"/>
</dbReference>
<evidence type="ECO:0000256" key="17">
    <source>
        <dbReference type="ARBA" id="ARBA00041185"/>
    </source>
</evidence>
<feature type="transmembrane region" description="Helical" evidence="22">
    <location>
        <begin position="300"/>
        <end position="325"/>
    </location>
</feature>
<keyword evidence="12" id="KW-0131">Cell cycle</keyword>
<dbReference type="OrthoDB" id="9812661at2"/>
<dbReference type="InterPro" id="IPR013437">
    <property type="entry name" value="FtsW"/>
</dbReference>
<sequence>MKNKPVDFNLLLFTMLLVAIGLVMVFSASSVMAMFRMNDSYYFLKRQFLWATMGFFAMVYMMNFDYHYLEKYKRHLFVISIILLGLVFVPGIGINIKGASRWIGYGNLSIQPSEIAKIALIVCLASNISQKQDRIKSFFKGVVPNLIIVGIFFVLIALEPNMSTAGIIAIVGLVIIYVGGAKLSNILSLIGLGGVLGGIMIFAEQYRMNRVLAFLDPWKDMQGKGYQVVQSLYALGSGGIFGVGLGRSRQKLFYIPEPQNDFIFSILGEELGFIGALFVITLFLLFIIRGLRIAAKAPDLFGCLLAVGITSLIGVQFLLNIAVVTASMPPTGVPLPFISYGGSSLVFTMAQVGILLNISRYADSDKG</sequence>
<feature type="transmembrane region" description="Helical" evidence="22">
    <location>
        <begin position="76"/>
        <end position="96"/>
    </location>
</feature>
<evidence type="ECO:0000256" key="21">
    <source>
        <dbReference type="ARBA" id="ARBA00049966"/>
    </source>
</evidence>
<evidence type="ECO:0000256" key="19">
    <source>
        <dbReference type="ARBA" id="ARBA00044770"/>
    </source>
</evidence>
<dbReference type="GO" id="GO:0008955">
    <property type="term" value="F:peptidoglycan glycosyltransferase activity"/>
    <property type="evidence" value="ECO:0007669"/>
    <property type="project" value="UniProtKB-EC"/>
</dbReference>
<evidence type="ECO:0000256" key="6">
    <source>
        <dbReference type="ARBA" id="ARBA00022679"/>
    </source>
</evidence>
<dbReference type="PANTHER" id="PTHR30474:SF2">
    <property type="entry name" value="PEPTIDOGLYCAN GLYCOSYLTRANSFERASE FTSW-RELATED"/>
    <property type="match status" value="1"/>
</dbReference>
<dbReference type="NCBIfam" id="TIGR02614">
    <property type="entry name" value="ftsW"/>
    <property type="match status" value="1"/>
</dbReference>
<evidence type="ECO:0000256" key="2">
    <source>
        <dbReference type="ARBA" id="ARBA00004752"/>
    </source>
</evidence>
<keyword evidence="7 22" id="KW-0812">Transmembrane</keyword>
<evidence type="ECO:0000256" key="4">
    <source>
        <dbReference type="ARBA" id="ARBA00022618"/>
    </source>
</evidence>
<keyword evidence="9" id="KW-0573">Peptidoglycan synthesis</keyword>
<feature type="transmembrane region" description="Helical" evidence="22">
    <location>
        <begin position="47"/>
        <end position="64"/>
    </location>
</feature>
<evidence type="ECO:0000256" key="8">
    <source>
        <dbReference type="ARBA" id="ARBA00022960"/>
    </source>
</evidence>
<evidence type="ECO:0000256" key="9">
    <source>
        <dbReference type="ARBA" id="ARBA00022984"/>
    </source>
</evidence>
<dbReference type="Pfam" id="PF01098">
    <property type="entry name" value="FTSW_RODA_SPOVE"/>
    <property type="match status" value="1"/>
</dbReference>
<evidence type="ECO:0000256" key="14">
    <source>
        <dbReference type="ARBA" id="ARBA00032370"/>
    </source>
</evidence>
<evidence type="ECO:0000256" key="1">
    <source>
        <dbReference type="ARBA" id="ARBA00004651"/>
    </source>
</evidence>
<evidence type="ECO:0000256" key="7">
    <source>
        <dbReference type="ARBA" id="ARBA00022692"/>
    </source>
</evidence>
<dbReference type="GO" id="GO:0032153">
    <property type="term" value="C:cell division site"/>
    <property type="evidence" value="ECO:0007669"/>
    <property type="project" value="TreeGrafter"/>
</dbReference>
<evidence type="ECO:0000256" key="12">
    <source>
        <dbReference type="ARBA" id="ARBA00023306"/>
    </source>
</evidence>
<dbReference type="GO" id="GO:0005886">
    <property type="term" value="C:plasma membrane"/>
    <property type="evidence" value="ECO:0007669"/>
    <property type="project" value="UniProtKB-SubCell"/>
</dbReference>
<evidence type="ECO:0000256" key="22">
    <source>
        <dbReference type="SAM" id="Phobius"/>
    </source>
</evidence>
<feature type="transmembrane region" description="Helical" evidence="22">
    <location>
        <begin position="337"/>
        <end position="358"/>
    </location>
</feature>
<dbReference type="GO" id="GO:0015648">
    <property type="term" value="F:lipid-linked peptidoglycan transporter activity"/>
    <property type="evidence" value="ECO:0007669"/>
    <property type="project" value="TreeGrafter"/>
</dbReference>
<evidence type="ECO:0000256" key="11">
    <source>
        <dbReference type="ARBA" id="ARBA00023136"/>
    </source>
</evidence>
<dbReference type="InterPro" id="IPR013438">
    <property type="entry name" value="SpoVE"/>
</dbReference>
<keyword evidence="5" id="KW-0328">Glycosyltransferase</keyword>
<accession>A0A1M4T2B6</accession>
<gene>
    <name evidence="23" type="ORF">SAMN02746089_00197</name>
</gene>
<keyword evidence="11 22" id="KW-0472">Membrane</keyword>
<evidence type="ECO:0000313" key="24">
    <source>
        <dbReference type="Proteomes" id="UP000184088"/>
    </source>
</evidence>
<dbReference type="InterPro" id="IPR001182">
    <property type="entry name" value="FtsW/RodA"/>
</dbReference>
<dbReference type="NCBIfam" id="TIGR02615">
    <property type="entry name" value="spoVE"/>
    <property type="match status" value="1"/>
</dbReference>
<dbReference type="GO" id="GO:0009252">
    <property type="term" value="P:peptidoglycan biosynthetic process"/>
    <property type="evidence" value="ECO:0007669"/>
    <property type="project" value="UniProtKB-KW"/>
</dbReference>
<evidence type="ECO:0000313" key="23">
    <source>
        <dbReference type="EMBL" id="SHE38593.1"/>
    </source>
</evidence>
<name>A0A1M4T2B6_9THEO</name>
<feature type="transmembrane region" description="Helical" evidence="22">
    <location>
        <begin position="137"/>
        <end position="156"/>
    </location>
</feature>
<evidence type="ECO:0000256" key="5">
    <source>
        <dbReference type="ARBA" id="ARBA00022676"/>
    </source>
</evidence>
<proteinExistence type="inferred from homology"/>
<comment type="pathway">
    <text evidence="2">Cell wall biogenesis; peptidoglycan biosynthesis.</text>
</comment>
<evidence type="ECO:0000256" key="13">
    <source>
        <dbReference type="ARBA" id="ARBA00023316"/>
    </source>
</evidence>
<keyword evidence="8" id="KW-0133">Cell shape</keyword>
<dbReference type="STRING" id="1121256.SAMN02746089_00197"/>
<evidence type="ECO:0000256" key="20">
    <source>
        <dbReference type="ARBA" id="ARBA00049902"/>
    </source>
</evidence>
<evidence type="ECO:0000256" key="3">
    <source>
        <dbReference type="ARBA" id="ARBA00022475"/>
    </source>
</evidence>
<keyword evidence="6" id="KW-0808">Transferase</keyword>
<dbReference type="GO" id="GO:0071555">
    <property type="term" value="P:cell wall organization"/>
    <property type="evidence" value="ECO:0007669"/>
    <property type="project" value="UniProtKB-KW"/>
</dbReference>
<comment type="similarity">
    <text evidence="16">Belongs to the SEDS family. FtsW subfamily.</text>
</comment>
<feature type="transmembrane region" description="Helical" evidence="22">
    <location>
        <begin position="162"/>
        <end position="179"/>
    </location>
</feature>
<keyword evidence="4 23" id="KW-0132">Cell division</keyword>
<evidence type="ECO:0000256" key="15">
    <source>
        <dbReference type="ARBA" id="ARBA00033270"/>
    </source>
</evidence>
<comment type="subcellular location">
    <subcellularLocation>
        <location evidence="1">Cell membrane</location>
        <topology evidence="1">Multi-pass membrane protein</topology>
    </subcellularLocation>
</comment>
<evidence type="ECO:0000256" key="10">
    <source>
        <dbReference type="ARBA" id="ARBA00022989"/>
    </source>
</evidence>
<keyword evidence="10 22" id="KW-1133">Transmembrane helix</keyword>
<feature type="transmembrane region" description="Helical" evidence="22">
    <location>
        <begin position="12"/>
        <end position="35"/>
    </location>
</feature>
<dbReference type="EC" id="2.4.99.28" evidence="19"/>
<keyword evidence="24" id="KW-1185">Reference proteome</keyword>
<reference evidence="23 24" key="1">
    <citation type="submission" date="2016-11" db="EMBL/GenBank/DDBJ databases">
        <authorList>
            <person name="Jaros S."/>
            <person name="Januszkiewicz K."/>
            <person name="Wedrychowicz H."/>
        </authorList>
    </citation>
    <scope>NUCLEOTIDE SEQUENCE [LARGE SCALE GENOMIC DNA]</scope>
    <source>
        <strain evidence="23 24">DSM 17918</strain>
    </source>
</reference>
<comment type="catalytic activity">
    <reaction evidence="20">
        <text>[GlcNAc-(1-&gt;4)-Mur2Ac(oyl-L-Ala-gamma-D-Glu-L-Lys-D-Ala-D-Ala)](n)-di-trans,octa-cis-undecaprenyl diphosphate + beta-D-GlcNAc-(1-&gt;4)-Mur2Ac(oyl-L-Ala-gamma-D-Glu-L-Lys-D-Ala-D-Ala)-di-trans,octa-cis-undecaprenyl diphosphate = [GlcNAc-(1-&gt;4)-Mur2Ac(oyl-L-Ala-gamma-D-Glu-L-Lys-D-Ala-D-Ala)](n+1)-di-trans,octa-cis-undecaprenyl diphosphate + di-trans,octa-cis-undecaprenyl diphosphate + H(+)</text>
        <dbReference type="Rhea" id="RHEA:23708"/>
        <dbReference type="Rhea" id="RHEA-COMP:9602"/>
        <dbReference type="Rhea" id="RHEA-COMP:9603"/>
        <dbReference type="ChEBI" id="CHEBI:15378"/>
        <dbReference type="ChEBI" id="CHEBI:58405"/>
        <dbReference type="ChEBI" id="CHEBI:60033"/>
        <dbReference type="ChEBI" id="CHEBI:78435"/>
        <dbReference type="EC" id="2.4.99.28"/>
    </reaction>
</comment>
<keyword evidence="13" id="KW-0961">Cell wall biogenesis/degradation</keyword>
<evidence type="ECO:0000256" key="16">
    <source>
        <dbReference type="ARBA" id="ARBA00038053"/>
    </source>
</evidence>